<dbReference type="InParanoid" id="A0A2P5FRH8"/>
<keyword evidence="3" id="KW-1185">Reference proteome</keyword>
<gene>
    <name evidence="2" type="ORF">TorRG33x02_038030</name>
</gene>
<dbReference type="EMBL" id="JXTC01000013">
    <property type="protein sequence ID" value="POO00390.1"/>
    <property type="molecule type" value="Genomic_DNA"/>
</dbReference>
<dbReference type="Proteomes" id="UP000237000">
    <property type="component" value="Unassembled WGS sequence"/>
</dbReference>
<accession>A0A2P5FRH8</accession>
<sequence>MVRNLEGIAPQTSKSLPEWENGGNRVWSRDDLDSIDEGGRLFLRLEEERELVSRDIVEKLLVHKGCGREILTKDEVPGSNLEHGDV</sequence>
<comment type="caution">
    <text evidence="2">The sequence shown here is derived from an EMBL/GenBank/DDBJ whole genome shotgun (WGS) entry which is preliminary data.</text>
</comment>
<feature type="region of interest" description="Disordered" evidence="1">
    <location>
        <begin position="1"/>
        <end position="27"/>
    </location>
</feature>
<dbReference type="AlphaFoldDB" id="A0A2P5FRH8"/>
<reference evidence="3" key="1">
    <citation type="submission" date="2016-06" db="EMBL/GenBank/DDBJ databases">
        <title>Parallel loss of symbiosis genes in relatives of nitrogen-fixing non-legume Parasponia.</title>
        <authorList>
            <person name="Van Velzen R."/>
            <person name="Holmer R."/>
            <person name="Bu F."/>
            <person name="Rutten L."/>
            <person name="Van Zeijl A."/>
            <person name="Liu W."/>
            <person name="Santuari L."/>
            <person name="Cao Q."/>
            <person name="Sharma T."/>
            <person name="Shen D."/>
            <person name="Roswanjaya Y."/>
            <person name="Wardhani T."/>
            <person name="Kalhor M.S."/>
            <person name="Jansen J."/>
            <person name="Van den Hoogen J."/>
            <person name="Gungor B."/>
            <person name="Hartog M."/>
            <person name="Hontelez J."/>
            <person name="Verver J."/>
            <person name="Yang W.-C."/>
            <person name="Schijlen E."/>
            <person name="Repin R."/>
            <person name="Schilthuizen M."/>
            <person name="Schranz E."/>
            <person name="Heidstra R."/>
            <person name="Miyata K."/>
            <person name="Fedorova E."/>
            <person name="Kohlen W."/>
            <person name="Bisseling T."/>
            <person name="Smit S."/>
            <person name="Geurts R."/>
        </authorList>
    </citation>
    <scope>NUCLEOTIDE SEQUENCE [LARGE SCALE GENOMIC DNA]</scope>
    <source>
        <strain evidence="3">cv. RG33-2</strain>
    </source>
</reference>
<name>A0A2P5FRH8_TREOI</name>
<evidence type="ECO:0000256" key="1">
    <source>
        <dbReference type="SAM" id="MobiDB-lite"/>
    </source>
</evidence>
<proteinExistence type="predicted"/>
<evidence type="ECO:0000313" key="3">
    <source>
        <dbReference type="Proteomes" id="UP000237000"/>
    </source>
</evidence>
<protein>
    <submittedName>
        <fullName evidence="2">Uncharacterized protein</fullName>
    </submittedName>
</protein>
<organism evidence="2 3">
    <name type="scientific">Trema orientale</name>
    <name type="common">Charcoal tree</name>
    <name type="synonym">Celtis orientalis</name>
    <dbReference type="NCBI Taxonomy" id="63057"/>
    <lineage>
        <taxon>Eukaryota</taxon>
        <taxon>Viridiplantae</taxon>
        <taxon>Streptophyta</taxon>
        <taxon>Embryophyta</taxon>
        <taxon>Tracheophyta</taxon>
        <taxon>Spermatophyta</taxon>
        <taxon>Magnoliopsida</taxon>
        <taxon>eudicotyledons</taxon>
        <taxon>Gunneridae</taxon>
        <taxon>Pentapetalae</taxon>
        <taxon>rosids</taxon>
        <taxon>fabids</taxon>
        <taxon>Rosales</taxon>
        <taxon>Cannabaceae</taxon>
        <taxon>Trema</taxon>
    </lineage>
</organism>
<evidence type="ECO:0000313" key="2">
    <source>
        <dbReference type="EMBL" id="POO00390.1"/>
    </source>
</evidence>